<comment type="caution">
    <text evidence="7">The sequence shown here is derived from an EMBL/GenBank/DDBJ whole genome shotgun (WGS) entry which is preliminary data.</text>
</comment>
<dbReference type="InterPro" id="IPR013655">
    <property type="entry name" value="PAS_fold_3"/>
</dbReference>
<dbReference type="InterPro" id="IPR000014">
    <property type="entry name" value="PAS"/>
</dbReference>
<dbReference type="Gene3D" id="3.30.450.20">
    <property type="entry name" value="PAS domain"/>
    <property type="match status" value="1"/>
</dbReference>
<dbReference type="SMART" id="SM00091">
    <property type="entry name" value="PAS"/>
    <property type="match status" value="2"/>
</dbReference>
<name>A0A8H3Z6S0_VENIN</name>
<keyword evidence="3" id="KW-0238">DNA-binding</keyword>
<dbReference type="InterPro" id="IPR035965">
    <property type="entry name" value="PAS-like_dom_sf"/>
</dbReference>
<evidence type="ECO:0000256" key="2">
    <source>
        <dbReference type="ARBA" id="ARBA00023015"/>
    </source>
</evidence>
<evidence type="ECO:0000256" key="5">
    <source>
        <dbReference type="ARBA" id="ARBA00023242"/>
    </source>
</evidence>
<dbReference type="PANTHER" id="PTHR23043:SF17">
    <property type="entry name" value="PROTEIN SIMILAR"/>
    <property type="match status" value="1"/>
</dbReference>
<dbReference type="CDD" id="cd00130">
    <property type="entry name" value="PAS"/>
    <property type="match status" value="2"/>
</dbReference>
<evidence type="ECO:0000256" key="4">
    <source>
        <dbReference type="ARBA" id="ARBA00023163"/>
    </source>
</evidence>
<organism evidence="7 8">
    <name type="scientific">Venturia inaequalis</name>
    <name type="common">Apple scab fungus</name>
    <dbReference type="NCBI Taxonomy" id="5025"/>
    <lineage>
        <taxon>Eukaryota</taxon>
        <taxon>Fungi</taxon>
        <taxon>Dikarya</taxon>
        <taxon>Ascomycota</taxon>
        <taxon>Pezizomycotina</taxon>
        <taxon>Dothideomycetes</taxon>
        <taxon>Pleosporomycetidae</taxon>
        <taxon>Venturiales</taxon>
        <taxon>Venturiaceae</taxon>
        <taxon>Venturia</taxon>
    </lineage>
</organism>
<dbReference type="NCBIfam" id="TIGR00229">
    <property type="entry name" value="sensory_box"/>
    <property type="match status" value="1"/>
</dbReference>
<dbReference type="PANTHER" id="PTHR23043">
    <property type="entry name" value="HYPOXIA-INDUCIBLE FACTOR 1 ALPHA"/>
    <property type="match status" value="1"/>
</dbReference>
<dbReference type="GO" id="GO:0000981">
    <property type="term" value="F:DNA-binding transcription factor activity, RNA polymerase II-specific"/>
    <property type="evidence" value="ECO:0007669"/>
    <property type="project" value="TreeGrafter"/>
</dbReference>
<sequence length="325" mass="35730">MLPVGQQIRAYAVETNSMESAFITIHDLTQNALILYSSDSVFDTLGYMPHEVIGRSAWNFFHPVDHDLVARDHHRAVSMEASALILSELRKRDGSLLVCETCFSVVYNVVFTCTTAHHSNNLRSASSLTDPRCYPLHDLPSKSLRPASYGYQEPRAALFLNRYTRSLTIMYATSGIEHIIGVPSEDMVGRSFYSCISGPCLLNVVECLETVKVSGEELIAHLRFQCCGSYTDDESGEDSSYGTKAKSAYGEWRASGAERPLAARAVEDAWQGHGERESPSQLGASTLASTVMPTDVEAFMSCSSDGIVVILRHPSSVVPRSSQSW</sequence>
<keyword evidence="5" id="KW-0539">Nucleus</keyword>
<dbReference type="PROSITE" id="PS50112">
    <property type="entry name" value="PAS"/>
    <property type="match status" value="1"/>
</dbReference>
<evidence type="ECO:0000313" key="8">
    <source>
        <dbReference type="Proteomes" id="UP000447873"/>
    </source>
</evidence>
<evidence type="ECO:0000256" key="3">
    <source>
        <dbReference type="ARBA" id="ARBA00023125"/>
    </source>
</evidence>
<dbReference type="GO" id="GO:0000977">
    <property type="term" value="F:RNA polymerase II transcription regulatory region sequence-specific DNA binding"/>
    <property type="evidence" value="ECO:0007669"/>
    <property type="project" value="TreeGrafter"/>
</dbReference>
<accession>A0A8H3Z6S0</accession>
<dbReference type="Pfam" id="PF08447">
    <property type="entry name" value="PAS_3"/>
    <property type="match status" value="1"/>
</dbReference>
<proteinExistence type="predicted"/>
<evidence type="ECO:0000256" key="1">
    <source>
        <dbReference type="ARBA" id="ARBA00004123"/>
    </source>
</evidence>
<evidence type="ECO:0000259" key="6">
    <source>
        <dbReference type="PROSITE" id="PS50112"/>
    </source>
</evidence>
<reference evidence="7 8" key="1">
    <citation type="submission" date="2018-12" db="EMBL/GenBank/DDBJ databases">
        <title>Venturia inaequalis Genome Resource.</title>
        <authorList>
            <person name="Lichtner F.J."/>
        </authorList>
    </citation>
    <scope>NUCLEOTIDE SEQUENCE [LARGE SCALE GENOMIC DNA]</scope>
    <source>
        <strain evidence="7 8">120213</strain>
    </source>
</reference>
<dbReference type="AlphaFoldDB" id="A0A8H3Z6S0"/>
<comment type="subcellular location">
    <subcellularLocation>
        <location evidence="1">Nucleus</location>
    </subcellularLocation>
</comment>
<feature type="domain" description="PAS" evidence="6">
    <location>
        <begin position="18"/>
        <end position="80"/>
    </location>
</feature>
<gene>
    <name evidence="7" type="ORF">EG328_002504</name>
</gene>
<protein>
    <recommendedName>
        <fullName evidence="6">PAS domain-containing protein</fullName>
    </recommendedName>
</protein>
<dbReference type="Proteomes" id="UP000447873">
    <property type="component" value="Unassembled WGS sequence"/>
</dbReference>
<keyword evidence="2" id="KW-0805">Transcription regulation</keyword>
<dbReference type="GO" id="GO:0005634">
    <property type="term" value="C:nucleus"/>
    <property type="evidence" value="ECO:0007669"/>
    <property type="project" value="UniProtKB-SubCell"/>
</dbReference>
<dbReference type="EMBL" id="WNWS01000017">
    <property type="protein sequence ID" value="KAE9987519.1"/>
    <property type="molecule type" value="Genomic_DNA"/>
</dbReference>
<dbReference type="SUPFAM" id="SSF55785">
    <property type="entry name" value="PYP-like sensor domain (PAS domain)"/>
    <property type="match status" value="1"/>
</dbReference>
<evidence type="ECO:0000313" key="7">
    <source>
        <dbReference type="EMBL" id="KAE9987519.1"/>
    </source>
</evidence>
<keyword evidence="4" id="KW-0804">Transcription</keyword>